<name>A0A9D2PA27_9FIRM</name>
<reference evidence="1" key="1">
    <citation type="journal article" date="2021" name="PeerJ">
        <title>Extensive microbial diversity within the chicken gut microbiome revealed by metagenomics and culture.</title>
        <authorList>
            <person name="Gilroy R."/>
            <person name="Ravi A."/>
            <person name="Getino M."/>
            <person name="Pursley I."/>
            <person name="Horton D.L."/>
            <person name="Alikhan N.F."/>
            <person name="Baker D."/>
            <person name="Gharbi K."/>
            <person name="Hall N."/>
            <person name="Watson M."/>
            <person name="Adriaenssens E.M."/>
            <person name="Foster-Nyarko E."/>
            <person name="Jarju S."/>
            <person name="Secka A."/>
            <person name="Antonio M."/>
            <person name="Oren A."/>
            <person name="Chaudhuri R.R."/>
            <person name="La Ragione R."/>
            <person name="Hildebrand F."/>
            <person name="Pallen M.J."/>
        </authorList>
    </citation>
    <scope>NUCLEOTIDE SEQUENCE</scope>
    <source>
        <strain evidence="1">ChiSjej5B23-2810</strain>
    </source>
</reference>
<accession>A0A9D2PA27</accession>
<protein>
    <submittedName>
        <fullName evidence="1">Uncharacterized protein</fullName>
    </submittedName>
</protein>
<sequence length="158" mass="16843">MNPRKQRFYIAAAGVLAVIALLWSFIGSPVVLWHNHQLKTALTGLTDTSITLEQAVPFSWDEVYTFAPYTSVEEIQEVIGTTSFNLKEAESEGVLQLVFLDGGAVTAAVCAAPAALGYDVDLASAVDSTPCKLTHGENISFAVERDGGVVRLTAQAAQ</sequence>
<evidence type="ECO:0000313" key="1">
    <source>
        <dbReference type="EMBL" id="HJC46369.1"/>
    </source>
</evidence>
<organism evidence="1 2">
    <name type="scientific">Candidatus Faecalibacterium faecigallinarum</name>
    <dbReference type="NCBI Taxonomy" id="2838577"/>
    <lineage>
        <taxon>Bacteria</taxon>
        <taxon>Bacillati</taxon>
        <taxon>Bacillota</taxon>
        <taxon>Clostridia</taxon>
        <taxon>Eubacteriales</taxon>
        <taxon>Oscillospiraceae</taxon>
        <taxon>Faecalibacterium</taxon>
    </lineage>
</organism>
<reference evidence="1" key="2">
    <citation type="submission" date="2021-04" db="EMBL/GenBank/DDBJ databases">
        <authorList>
            <person name="Gilroy R."/>
        </authorList>
    </citation>
    <scope>NUCLEOTIDE SEQUENCE</scope>
    <source>
        <strain evidence="1">ChiSjej5B23-2810</strain>
    </source>
</reference>
<dbReference type="EMBL" id="DWWN01000067">
    <property type="protein sequence ID" value="HJC46369.1"/>
    <property type="molecule type" value="Genomic_DNA"/>
</dbReference>
<proteinExistence type="predicted"/>
<comment type="caution">
    <text evidence="1">The sequence shown here is derived from an EMBL/GenBank/DDBJ whole genome shotgun (WGS) entry which is preliminary data.</text>
</comment>
<gene>
    <name evidence="1" type="ORF">H9703_09620</name>
</gene>
<dbReference type="Proteomes" id="UP000823906">
    <property type="component" value="Unassembled WGS sequence"/>
</dbReference>
<dbReference type="AlphaFoldDB" id="A0A9D2PA27"/>
<evidence type="ECO:0000313" key="2">
    <source>
        <dbReference type="Proteomes" id="UP000823906"/>
    </source>
</evidence>